<evidence type="ECO:0000259" key="1">
    <source>
        <dbReference type="SMART" id="SM01008"/>
    </source>
</evidence>
<dbReference type="InterPro" id="IPR016208">
    <property type="entry name" value="Ald_Oxase/xanthine_DH-like"/>
</dbReference>
<dbReference type="Pfam" id="PF20256">
    <property type="entry name" value="MoCoBD_2"/>
    <property type="match status" value="1"/>
</dbReference>
<dbReference type="GO" id="GO:0005506">
    <property type="term" value="F:iron ion binding"/>
    <property type="evidence" value="ECO:0007669"/>
    <property type="project" value="InterPro"/>
</dbReference>
<dbReference type="InterPro" id="IPR037165">
    <property type="entry name" value="AldOxase/xan_DH_Mopterin-bd_sf"/>
</dbReference>
<evidence type="ECO:0000313" key="2">
    <source>
        <dbReference type="EMBL" id="BBD72052.1"/>
    </source>
</evidence>
<gene>
    <name evidence="3" type="ORF">GCM10007116_16800</name>
    <name evidence="2" type="ORF">HS1genome_0441</name>
</gene>
<dbReference type="InterPro" id="IPR046867">
    <property type="entry name" value="AldOxase/xan_DH_MoCoBD2"/>
</dbReference>
<dbReference type="EMBL" id="BMQS01000016">
    <property type="protein sequence ID" value="GGU00135.1"/>
    <property type="molecule type" value="Genomic_DNA"/>
</dbReference>
<protein>
    <submittedName>
        <fullName evidence="2">Dehydrogenase</fullName>
    </submittedName>
</protein>
<dbReference type="OrthoDB" id="57164at2157"/>
<dbReference type="AlphaFoldDB" id="A0A348B1K0"/>
<dbReference type="Pfam" id="PF02738">
    <property type="entry name" value="MoCoBD_1"/>
    <property type="match status" value="1"/>
</dbReference>
<dbReference type="PANTHER" id="PTHR11908">
    <property type="entry name" value="XANTHINE DEHYDROGENASE"/>
    <property type="match status" value="1"/>
</dbReference>
<evidence type="ECO:0000313" key="4">
    <source>
        <dbReference type="Proteomes" id="UP000276741"/>
    </source>
</evidence>
<dbReference type="InterPro" id="IPR008274">
    <property type="entry name" value="AldOxase/xan_DH_MoCoBD1"/>
</dbReference>
<reference evidence="3" key="4">
    <citation type="submission" date="2020-09" db="EMBL/GenBank/DDBJ databases">
        <authorList>
            <person name="Sun Q."/>
            <person name="Ohkuma M."/>
        </authorList>
    </citation>
    <scope>NUCLEOTIDE SEQUENCE</scope>
    <source>
        <strain evidence="3">JCM 31740</strain>
    </source>
</reference>
<reference evidence="2" key="3">
    <citation type="journal article" date="2019" name="BMC Res. Notes">
        <title>Complete genome sequence of the Sulfodiicoccus acidiphilus strain HS-1T, the first crenarchaeon that lacks polB3, isolated from an acidic hot spring in Ohwaku-dani, Hakone, Japan.</title>
        <authorList>
            <person name="Sakai H.D."/>
            <person name="Kurosawa N."/>
        </authorList>
    </citation>
    <scope>NUCLEOTIDE SEQUENCE</scope>
    <source>
        <strain evidence="2">HS-1</strain>
    </source>
</reference>
<reference evidence="3" key="1">
    <citation type="journal article" date="2014" name="Int. J. Syst. Evol. Microbiol.">
        <title>Complete genome sequence of Corynebacterium casei LMG S-19264T (=DSM 44701T), isolated from a smear-ripened cheese.</title>
        <authorList>
            <consortium name="US DOE Joint Genome Institute (JGI-PGF)"/>
            <person name="Walter F."/>
            <person name="Albersmeier A."/>
            <person name="Kalinowski J."/>
            <person name="Ruckert C."/>
        </authorList>
    </citation>
    <scope>NUCLEOTIDE SEQUENCE</scope>
    <source>
        <strain evidence="3">JCM 31740</strain>
    </source>
</reference>
<dbReference type="GO" id="GO:0016491">
    <property type="term" value="F:oxidoreductase activity"/>
    <property type="evidence" value="ECO:0007669"/>
    <property type="project" value="InterPro"/>
</dbReference>
<dbReference type="Pfam" id="PF01315">
    <property type="entry name" value="Ald_Xan_dh_C"/>
    <property type="match status" value="1"/>
</dbReference>
<dbReference type="SUPFAM" id="SSF56003">
    <property type="entry name" value="Molybdenum cofactor-binding domain"/>
    <property type="match status" value="1"/>
</dbReference>
<dbReference type="RefSeq" id="WP_126449346.1">
    <property type="nucleotide sequence ID" value="NZ_AP018553.1"/>
</dbReference>
<dbReference type="Proteomes" id="UP000276741">
    <property type="component" value="Chromosome"/>
</dbReference>
<dbReference type="Gene3D" id="3.90.1170.50">
    <property type="entry name" value="Aldehyde oxidase/xanthine dehydrogenase, a/b hammerhead"/>
    <property type="match status" value="1"/>
</dbReference>
<dbReference type="Proteomes" id="UP000616143">
    <property type="component" value="Unassembled WGS sequence"/>
</dbReference>
<dbReference type="InterPro" id="IPR036856">
    <property type="entry name" value="Ald_Oxase/Xan_DH_a/b_sf"/>
</dbReference>
<dbReference type="KEGG" id="sacd:HS1genome_0441"/>
<dbReference type="PANTHER" id="PTHR11908:SF157">
    <property type="entry name" value="XANTHINE DEHYDROGENASE SUBUNIT D-RELATED"/>
    <property type="match status" value="1"/>
</dbReference>
<evidence type="ECO:0000313" key="3">
    <source>
        <dbReference type="EMBL" id="GGU00135.1"/>
    </source>
</evidence>
<name>A0A348B1K0_9CREN</name>
<dbReference type="Gene3D" id="3.30.365.10">
    <property type="entry name" value="Aldehyde oxidase/xanthine dehydrogenase, molybdopterin binding domain"/>
    <property type="match status" value="4"/>
</dbReference>
<feature type="domain" description="Aldehyde oxidase/xanthine dehydrogenase a/b hammerhead" evidence="1">
    <location>
        <begin position="27"/>
        <end position="131"/>
    </location>
</feature>
<sequence>MSSGDTIRGRYIGEKIPRFVDGPEKTSGRAKYLIDVELPGMLYAAIARSPIPHGKIRRIDYEKIQRLDSVKAVVDGRESKLGNIGILRDNPPLKFPKVRSVCDEVVAIASTDEDKAKKYVQEVDMEMEELPPVFDPKEALKPGAPLVHEENGSNIVKLNFNVRAGNVEEALRKSHLVRKDAFSVPRVAFAPMGTLGALAFLDERNNLTLISNTQEPYQLKAELSKILGLTMDRVKIVQPYIGGNFGRGMDVYPFEVIVSLLALKTKRPVKLVYSRTEDFMCSPTRQGAEIEVTSGVDRNGRLTARRVEVLLDSGAYVSWGVFDARVMASTTTGLYAVPNVEFVATAVYTNNPYTINMRGAGNPQVTFAIESHMDMLAEELEMDRLDFRLLNAYEGQYVTPQGMRVDNARLRTVLSRVGELARWRTRERRSGRFRRGMGIAALFHVGGGARVYRTDGCGAAVKVDDGGKVTVFTGMTEMGQGSANGIAQIVASVLDLPLEKVEVIYKDDADMRPWDTATHASRATFVCGRAAFEAAKRLRERMIVETASLFNVTPSEVTLSGGKVEIVGKSTEELDLGKVVRRLHFQRGRLLYEYFYYDPPTEMANEENKGNISAGYAQAAQIAEVEVDTLTGEVKVLKVFSVHNVGRVINPLAAEGQVIGGIVQGLGHALFEELELKEGRVINVGFGDYEVPSATEAPDVVVEFVDSENAEGPFGAMGIAENGIIPIAAAIGNAIYDAVGVRLYKMPFRAEDVLVAIEKK</sequence>
<dbReference type="SMART" id="SM01008">
    <property type="entry name" value="Ald_Xan_dh_C"/>
    <property type="match status" value="1"/>
</dbReference>
<reference evidence="4" key="2">
    <citation type="submission" date="2018-04" db="EMBL/GenBank/DDBJ databases">
        <title>Complete genome sequence of Sulfodiicoccus acidiphilus strain HS-1.</title>
        <authorList>
            <person name="Sakai H.D."/>
            <person name="Kurosawa N."/>
        </authorList>
    </citation>
    <scope>NUCLEOTIDE SEQUENCE [LARGE SCALE GENOMIC DNA]</scope>
    <source>
        <strain evidence="4">HS-1</strain>
    </source>
</reference>
<proteinExistence type="predicted"/>
<dbReference type="EMBL" id="AP018553">
    <property type="protein sequence ID" value="BBD72052.1"/>
    <property type="molecule type" value="Genomic_DNA"/>
</dbReference>
<dbReference type="GeneID" id="38665945"/>
<organism evidence="2 4">
    <name type="scientific">Sulfodiicoccus acidiphilus</name>
    <dbReference type="NCBI Taxonomy" id="1670455"/>
    <lineage>
        <taxon>Archaea</taxon>
        <taxon>Thermoproteota</taxon>
        <taxon>Thermoprotei</taxon>
        <taxon>Sulfolobales</taxon>
        <taxon>Sulfolobaceae</taxon>
        <taxon>Sulfodiicoccus</taxon>
    </lineage>
</organism>
<keyword evidence="4" id="KW-1185">Reference proteome</keyword>
<dbReference type="InterPro" id="IPR000674">
    <property type="entry name" value="Ald_Oxase/Xan_DH_a/b"/>
</dbReference>
<accession>A0A348B1K0</accession>
<dbReference type="SUPFAM" id="SSF54665">
    <property type="entry name" value="CO dehydrogenase molybdoprotein N-domain-like"/>
    <property type="match status" value="1"/>
</dbReference>